<dbReference type="InterPro" id="IPR036259">
    <property type="entry name" value="MFS_trans_sf"/>
</dbReference>
<evidence type="ECO:0000256" key="1">
    <source>
        <dbReference type="SAM" id="Phobius"/>
    </source>
</evidence>
<dbReference type="AlphaFoldDB" id="A0A6J6FNK1"/>
<dbReference type="PROSITE" id="PS50850">
    <property type="entry name" value="MFS"/>
    <property type="match status" value="1"/>
</dbReference>
<protein>
    <submittedName>
        <fullName evidence="3">Unannotated protein</fullName>
    </submittedName>
</protein>
<proteinExistence type="predicted"/>
<feature type="transmembrane region" description="Helical" evidence="1">
    <location>
        <begin position="298"/>
        <end position="319"/>
    </location>
</feature>
<dbReference type="Pfam" id="PF07690">
    <property type="entry name" value="MFS_1"/>
    <property type="match status" value="2"/>
</dbReference>
<accession>A0A6J6FNK1</accession>
<feature type="transmembrane region" description="Helical" evidence="1">
    <location>
        <begin position="26"/>
        <end position="47"/>
    </location>
</feature>
<reference evidence="3" key="1">
    <citation type="submission" date="2020-05" db="EMBL/GenBank/DDBJ databases">
        <authorList>
            <person name="Chiriac C."/>
            <person name="Salcher M."/>
            <person name="Ghai R."/>
            <person name="Kavagutti S V."/>
        </authorList>
    </citation>
    <scope>NUCLEOTIDE SEQUENCE</scope>
</reference>
<keyword evidence="1" id="KW-0472">Membrane</keyword>
<feature type="transmembrane region" description="Helical" evidence="1">
    <location>
        <begin position="176"/>
        <end position="195"/>
    </location>
</feature>
<dbReference type="Gene3D" id="1.20.1250.20">
    <property type="entry name" value="MFS general substrate transporter like domains"/>
    <property type="match status" value="1"/>
</dbReference>
<dbReference type="SUPFAM" id="SSF103473">
    <property type="entry name" value="MFS general substrate transporter"/>
    <property type="match status" value="1"/>
</dbReference>
<keyword evidence="1" id="KW-1133">Transmembrane helix</keyword>
<name>A0A6J6FNK1_9ZZZZ</name>
<dbReference type="PANTHER" id="PTHR23531">
    <property type="entry name" value="QUINOLENE RESISTANCE PROTEIN NORA"/>
    <property type="match status" value="1"/>
</dbReference>
<dbReference type="InterPro" id="IPR052714">
    <property type="entry name" value="MFS_Exporter"/>
</dbReference>
<feature type="transmembrane region" description="Helical" evidence="1">
    <location>
        <begin position="361"/>
        <end position="378"/>
    </location>
</feature>
<feature type="transmembrane region" description="Helical" evidence="1">
    <location>
        <begin position="331"/>
        <end position="355"/>
    </location>
</feature>
<dbReference type="InterPro" id="IPR020846">
    <property type="entry name" value="MFS_dom"/>
</dbReference>
<feature type="domain" description="Major facilitator superfamily (MFS) profile" evidence="2">
    <location>
        <begin position="25"/>
        <end position="401"/>
    </location>
</feature>
<sequence>MTADGTTPAPSPTAAPVTGRRGDPRVLFVVLSLTFAFVGFGATLALLPERVRELGHGDLWIGVAAGLFPACAIAGRLVSGRLIDGVGARTALAWGVSLTAAGSMLLAAPSLAGLLVARAVQGVGDGILYTAAAAVALELVPLDRRGQALGWLSAGLWTGMSAGAAAGPWFPGLPTAGLVFGSVTATALVLVTRLPRRPRPASPGGGGWLEPGAVRPAVVIGLTNAGYAAITGFAVVLADDRYGNGNWLLTTFGITLLVVRGALGFLSDRVRPRRGLNVAHAVLATGLLVVIASPTLWLAIVGVVICALGHSMPWPILVTTTIDRVGDDRRGAIIGTMSAGFDITVAVLLVCFGVLSSGLGPASVFVAAAALVATAHVVSRPIDLARRSPDDATTTVPARQD</sequence>
<evidence type="ECO:0000313" key="3">
    <source>
        <dbReference type="EMBL" id="CAB4590616.1"/>
    </source>
</evidence>
<feature type="transmembrane region" description="Helical" evidence="1">
    <location>
        <begin position="244"/>
        <end position="263"/>
    </location>
</feature>
<keyword evidence="1" id="KW-0812">Transmembrane</keyword>
<feature type="transmembrane region" description="Helical" evidence="1">
    <location>
        <begin position="91"/>
        <end position="120"/>
    </location>
</feature>
<feature type="transmembrane region" description="Helical" evidence="1">
    <location>
        <begin position="59"/>
        <end position="79"/>
    </location>
</feature>
<organism evidence="3">
    <name type="scientific">freshwater metagenome</name>
    <dbReference type="NCBI Taxonomy" id="449393"/>
    <lineage>
        <taxon>unclassified sequences</taxon>
        <taxon>metagenomes</taxon>
        <taxon>ecological metagenomes</taxon>
    </lineage>
</organism>
<feature type="transmembrane region" description="Helical" evidence="1">
    <location>
        <begin position="216"/>
        <end position="238"/>
    </location>
</feature>
<dbReference type="GO" id="GO:0022857">
    <property type="term" value="F:transmembrane transporter activity"/>
    <property type="evidence" value="ECO:0007669"/>
    <property type="project" value="InterPro"/>
</dbReference>
<evidence type="ECO:0000259" key="2">
    <source>
        <dbReference type="PROSITE" id="PS50850"/>
    </source>
</evidence>
<dbReference type="InterPro" id="IPR011701">
    <property type="entry name" value="MFS"/>
</dbReference>
<gene>
    <name evidence="3" type="ORF">UFOPK1493_03722</name>
</gene>
<dbReference type="EMBL" id="CAEZSR010000228">
    <property type="protein sequence ID" value="CAB4590616.1"/>
    <property type="molecule type" value="Genomic_DNA"/>
</dbReference>
<dbReference type="PANTHER" id="PTHR23531:SF1">
    <property type="entry name" value="QUINOLENE RESISTANCE PROTEIN NORA"/>
    <property type="match status" value="1"/>
</dbReference>
<feature type="transmembrane region" description="Helical" evidence="1">
    <location>
        <begin position="275"/>
        <end position="292"/>
    </location>
</feature>